<protein>
    <submittedName>
        <fullName evidence="4">HMG box protein</fullName>
    </submittedName>
</protein>
<gene>
    <name evidence="4" type="ORF">CSAL01_10997</name>
</gene>
<accession>A0A135U8U2</accession>
<dbReference type="Pfam" id="PF00505">
    <property type="entry name" value="HMG_box"/>
    <property type="match status" value="1"/>
</dbReference>
<dbReference type="GO" id="GO:0005634">
    <property type="term" value="C:nucleus"/>
    <property type="evidence" value="ECO:0007669"/>
    <property type="project" value="UniProtKB-UniRule"/>
</dbReference>
<feature type="region of interest" description="Disordered" evidence="2">
    <location>
        <begin position="552"/>
        <end position="575"/>
    </location>
</feature>
<dbReference type="SMART" id="SM00398">
    <property type="entry name" value="HMG"/>
    <property type="match status" value="1"/>
</dbReference>
<dbReference type="InterPro" id="IPR009071">
    <property type="entry name" value="HMG_box_dom"/>
</dbReference>
<proteinExistence type="predicted"/>
<reference evidence="4 5" key="1">
    <citation type="submission" date="2014-02" db="EMBL/GenBank/DDBJ databases">
        <title>The genome sequence of Colletotrichum salicis CBS 607.94.</title>
        <authorList>
            <person name="Baroncelli R."/>
            <person name="Thon M.R."/>
        </authorList>
    </citation>
    <scope>NUCLEOTIDE SEQUENCE [LARGE SCALE GENOMIC DNA]</scope>
    <source>
        <strain evidence="4 5">CBS 607.94</strain>
    </source>
</reference>
<feature type="compositionally biased region" description="Basic and acidic residues" evidence="2">
    <location>
        <begin position="229"/>
        <end position="242"/>
    </location>
</feature>
<feature type="region of interest" description="Disordered" evidence="2">
    <location>
        <begin position="144"/>
        <end position="397"/>
    </location>
</feature>
<feature type="compositionally biased region" description="Basic and acidic residues" evidence="2">
    <location>
        <begin position="377"/>
        <end position="386"/>
    </location>
</feature>
<dbReference type="SUPFAM" id="SSF47095">
    <property type="entry name" value="HMG-box"/>
    <property type="match status" value="1"/>
</dbReference>
<feature type="compositionally biased region" description="Pro residues" evidence="2">
    <location>
        <begin position="338"/>
        <end position="347"/>
    </location>
</feature>
<keyword evidence="5" id="KW-1185">Reference proteome</keyword>
<keyword evidence="1" id="KW-0539">Nucleus</keyword>
<organism evidence="4 5">
    <name type="scientific">Colletotrichum salicis</name>
    <dbReference type="NCBI Taxonomy" id="1209931"/>
    <lineage>
        <taxon>Eukaryota</taxon>
        <taxon>Fungi</taxon>
        <taxon>Dikarya</taxon>
        <taxon>Ascomycota</taxon>
        <taxon>Pezizomycotina</taxon>
        <taxon>Sordariomycetes</taxon>
        <taxon>Hypocreomycetidae</taxon>
        <taxon>Glomerellales</taxon>
        <taxon>Glomerellaceae</taxon>
        <taxon>Colletotrichum</taxon>
        <taxon>Colletotrichum acutatum species complex</taxon>
    </lineage>
</organism>
<evidence type="ECO:0000313" key="4">
    <source>
        <dbReference type="EMBL" id="KXH56809.1"/>
    </source>
</evidence>
<dbReference type="Gene3D" id="1.10.30.10">
    <property type="entry name" value="High mobility group box domain"/>
    <property type="match status" value="1"/>
</dbReference>
<dbReference type="AlphaFoldDB" id="A0A135U8U2"/>
<dbReference type="InterPro" id="IPR036910">
    <property type="entry name" value="HMG_box_dom_sf"/>
</dbReference>
<evidence type="ECO:0000259" key="3">
    <source>
        <dbReference type="PROSITE" id="PS50118"/>
    </source>
</evidence>
<evidence type="ECO:0000256" key="1">
    <source>
        <dbReference type="PROSITE-ProRule" id="PRU00267"/>
    </source>
</evidence>
<feature type="DNA-binding region" description="HMG box" evidence="1">
    <location>
        <begin position="95"/>
        <end position="174"/>
    </location>
</feature>
<dbReference type="CDD" id="cd01389">
    <property type="entry name" value="HMG-box_ROX1-like"/>
    <property type="match status" value="1"/>
</dbReference>
<feature type="region of interest" description="Disordered" evidence="2">
    <location>
        <begin position="1"/>
        <end position="48"/>
    </location>
</feature>
<evidence type="ECO:0000256" key="2">
    <source>
        <dbReference type="SAM" id="MobiDB-lite"/>
    </source>
</evidence>
<keyword evidence="1" id="KW-0238">DNA-binding</keyword>
<evidence type="ECO:0000313" key="5">
    <source>
        <dbReference type="Proteomes" id="UP000070121"/>
    </source>
</evidence>
<dbReference type="PROSITE" id="PS50118">
    <property type="entry name" value="HMG_BOX_2"/>
    <property type="match status" value="1"/>
</dbReference>
<dbReference type="EMBL" id="JFFI01001638">
    <property type="protein sequence ID" value="KXH56809.1"/>
    <property type="molecule type" value="Genomic_DNA"/>
</dbReference>
<sequence>MTDVVSTPRPRRSTSCSGGISAHSAMERKASQETDERPDSVGSAGSCASRKRVASIDIEEVNTSKVRNLSLETRPMSGQGGKNSICLCTPGLKIPRPRNRESHIFRSSSRTIVRRIFITNLADVTREFPGLSNPEISKIIGRRWRTQDSREKETWRQLGEEEKRRHAKEYPGYRYQPRRGRSGSHSGSSASTDPGRCPNCGGRFIAAPRTPSTPAGTPTAAKPKMQPHHPSEARSGDSDHLRRALPGAKQPYQHQHNNLREVEEEYEPMSPSPELKRRRFNPPTGYYQAVPSPGPYTGHPLSRQPRSSVSMPPTPPVAGHGPLPGPSSLVRPGYSNMAPPPPRPPHPANAGPSRGPGYDESLRLAPLQTQSSPPLNRDNDTNDRPSAHPMTGMGIANPRDRYAQSLEAMIMTIPFWSKLKVLQKISPTLAPPGPTSPDIEIRGAVVAVEGADPRQLEQVGTAVHRSLLGLSEIDLKTWSEGPSAPLSVLSAEDDARMNDTASAGGGSSRKSSHSQPNLHASELFSNYMESILKWHVKSREIIKHVSTKPAFAPDPPPLTRRASEGEAVGSRHSSISAPSKTPVALLPTGFSLTLSDKYACTLPIYDCYAPIDHWQWVSTLWRGIIGPDLVIYVKSVTEEEITHAGAVEFRGPGVMVVRVAHNKSLDEKTERRISFELVEWIRGGSYQEGFGRG</sequence>
<feature type="compositionally biased region" description="Basic and acidic residues" evidence="2">
    <location>
        <begin position="25"/>
        <end position="39"/>
    </location>
</feature>
<name>A0A135U8U2_9PEZI</name>
<feature type="domain" description="HMG box" evidence="3">
    <location>
        <begin position="95"/>
        <end position="174"/>
    </location>
</feature>
<dbReference type="GO" id="GO:0003677">
    <property type="term" value="F:DNA binding"/>
    <property type="evidence" value="ECO:0007669"/>
    <property type="project" value="UniProtKB-UniRule"/>
</dbReference>
<feature type="compositionally biased region" description="Basic and acidic residues" evidence="2">
    <location>
        <begin position="145"/>
        <end position="171"/>
    </location>
</feature>
<dbReference type="Proteomes" id="UP000070121">
    <property type="component" value="Unassembled WGS sequence"/>
</dbReference>
<comment type="caution">
    <text evidence="4">The sequence shown here is derived from an EMBL/GenBank/DDBJ whole genome shotgun (WGS) entry which is preliminary data.</text>
</comment>
<dbReference type="STRING" id="1209931.A0A135U8U2"/>
<dbReference type="OrthoDB" id="6247875at2759"/>
<feature type="region of interest" description="Disordered" evidence="2">
    <location>
        <begin position="486"/>
        <end position="516"/>
    </location>
</feature>
<feature type="compositionally biased region" description="Low complexity" evidence="2">
    <location>
        <begin position="206"/>
        <end position="223"/>
    </location>
</feature>